<dbReference type="PANTHER" id="PTHR10590:SF4">
    <property type="entry name" value="SOLUTE CARRIER FAMILY 28 MEMBER 3"/>
    <property type="match status" value="1"/>
</dbReference>
<dbReference type="InterPro" id="IPR011642">
    <property type="entry name" value="Gate_dom"/>
</dbReference>
<feature type="transmembrane region" description="Helical" evidence="7">
    <location>
        <begin position="33"/>
        <end position="51"/>
    </location>
</feature>
<evidence type="ECO:0000313" key="11">
    <source>
        <dbReference type="EMBL" id="MBB2170604.1"/>
    </source>
</evidence>
<feature type="transmembrane region" description="Helical" evidence="7">
    <location>
        <begin position="95"/>
        <end position="117"/>
    </location>
</feature>
<feature type="domain" description="Concentrative nucleoside transporter C-terminal" evidence="9">
    <location>
        <begin position="203"/>
        <end position="410"/>
    </location>
</feature>
<dbReference type="InterPro" id="IPR011657">
    <property type="entry name" value="CNT_C_dom"/>
</dbReference>
<keyword evidence="3" id="KW-1003">Cell membrane</keyword>
<proteinExistence type="inferred from homology"/>
<dbReference type="AlphaFoldDB" id="A0A7W4IWZ4"/>
<feature type="domain" description="Concentrative nucleoside transporter N-terminal" evidence="8">
    <location>
        <begin position="9"/>
        <end position="82"/>
    </location>
</feature>
<keyword evidence="12" id="KW-1185">Reference proteome</keyword>
<dbReference type="Pfam" id="PF07670">
    <property type="entry name" value="Gate"/>
    <property type="match status" value="1"/>
</dbReference>
<evidence type="ECO:0000256" key="2">
    <source>
        <dbReference type="ARBA" id="ARBA00009033"/>
    </source>
</evidence>
<sequence length="414" mass="42778">MPSHLRPLLGIAALLAIGVLCSANRRQIRPRVVLPALACQVLAGLLMLGVAQGRDALAAVARGVSWIISFGHAGIDFVFGALAGPDLARVVPSAAFIFALHVLPQIIYLSALISVLYHYKVMQLIARMLGGLLTRTIGVSSVEGFSAVMAMFLGQTEVPIAIRPYLAGLSQAELFSALSSGTASISMSMLGAYAGLGVPMDDLLAASFMAIPGGLLYAKILMPASQVHQHIPPAGEQDEIRSANLFDALAVGAANGLKVALSVTAMLIAFISAIALLNALLGQFGQQIGLSGLSLSGAIGFLLKPLVWLLGTPWDQCQALAGIIGTKIVVNEFVAYGSLSPLIHAHALDARVLAIASFAVCRFANLSSIGILIGAFGSQCPERRQDVAILGGRAVLAGTLSNLTSAAIAGLVMS</sequence>
<evidence type="ECO:0000259" key="10">
    <source>
        <dbReference type="Pfam" id="PF07670"/>
    </source>
</evidence>
<dbReference type="RefSeq" id="WP_182977294.1">
    <property type="nucleotide sequence ID" value="NZ_BAABGB010000014.1"/>
</dbReference>
<feature type="transmembrane region" description="Helical" evidence="7">
    <location>
        <begin position="352"/>
        <end position="375"/>
    </location>
</feature>
<organism evidence="11 12">
    <name type="scientific">Gluconacetobacter asukensis</name>
    <dbReference type="NCBI Taxonomy" id="1017181"/>
    <lineage>
        <taxon>Bacteria</taxon>
        <taxon>Pseudomonadati</taxon>
        <taxon>Pseudomonadota</taxon>
        <taxon>Alphaproteobacteria</taxon>
        <taxon>Acetobacterales</taxon>
        <taxon>Acetobacteraceae</taxon>
        <taxon>Gluconacetobacter</taxon>
    </lineage>
</organism>
<name>A0A7W4IWZ4_9PROT</name>
<gene>
    <name evidence="11" type="ORF">HLH35_00485</name>
</gene>
<keyword evidence="5 7" id="KW-1133">Transmembrane helix</keyword>
<dbReference type="InterPro" id="IPR002668">
    <property type="entry name" value="CNT_N_dom"/>
</dbReference>
<evidence type="ECO:0000256" key="5">
    <source>
        <dbReference type="ARBA" id="ARBA00022989"/>
    </source>
</evidence>
<evidence type="ECO:0000259" key="8">
    <source>
        <dbReference type="Pfam" id="PF01773"/>
    </source>
</evidence>
<dbReference type="GO" id="GO:0005886">
    <property type="term" value="C:plasma membrane"/>
    <property type="evidence" value="ECO:0007669"/>
    <property type="project" value="UniProtKB-SubCell"/>
</dbReference>
<dbReference type="InterPro" id="IPR008276">
    <property type="entry name" value="C_nuclsd_transpt"/>
</dbReference>
<accession>A0A7W4IWZ4</accession>
<comment type="caution">
    <text evidence="11">The sequence shown here is derived from an EMBL/GenBank/DDBJ whole genome shotgun (WGS) entry which is preliminary data.</text>
</comment>
<feature type="domain" description="Nucleoside transporter/FeoB GTPase Gate" evidence="10">
    <location>
        <begin position="100"/>
        <end position="197"/>
    </location>
</feature>
<comment type="similarity">
    <text evidence="2">Belongs to the concentrative nucleoside transporter (CNT) (TC 2.A.41) family.</text>
</comment>
<dbReference type="Pfam" id="PF07662">
    <property type="entry name" value="Nucleos_tra2_C"/>
    <property type="match status" value="1"/>
</dbReference>
<dbReference type="PANTHER" id="PTHR10590">
    <property type="entry name" value="SODIUM/NUCLEOSIDE COTRANSPORTER"/>
    <property type="match status" value="1"/>
</dbReference>
<evidence type="ECO:0000256" key="1">
    <source>
        <dbReference type="ARBA" id="ARBA00004651"/>
    </source>
</evidence>
<dbReference type="EMBL" id="JABEQE010000001">
    <property type="protein sequence ID" value="MBB2170604.1"/>
    <property type="molecule type" value="Genomic_DNA"/>
</dbReference>
<evidence type="ECO:0000256" key="4">
    <source>
        <dbReference type="ARBA" id="ARBA00022692"/>
    </source>
</evidence>
<evidence type="ECO:0000256" key="6">
    <source>
        <dbReference type="ARBA" id="ARBA00023136"/>
    </source>
</evidence>
<evidence type="ECO:0000259" key="9">
    <source>
        <dbReference type="Pfam" id="PF07662"/>
    </source>
</evidence>
<keyword evidence="6 7" id="KW-0472">Membrane</keyword>
<dbReference type="Proteomes" id="UP000577891">
    <property type="component" value="Unassembled WGS sequence"/>
</dbReference>
<comment type="subcellular location">
    <subcellularLocation>
        <location evidence="1">Cell membrane</location>
        <topology evidence="1">Multi-pass membrane protein</topology>
    </subcellularLocation>
</comment>
<dbReference type="GO" id="GO:0015293">
    <property type="term" value="F:symporter activity"/>
    <property type="evidence" value="ECO:0007669"/>
    <property type="project" value="TreeGrafter"/>
</dbReference>
<dbReference type="Pfam" id="PF01773">
    <property type="entry name" value="Nucleos_tra2_N"/>
    <property type="match status" value="1"/>
</dbReference>
<protein>
    <submittedName>
        <fullName evidence="11">NupC/NupG family nucleoside CNT transporter</fullName>
    </submittedName>
</protein>
<evidence type="ECO:0000256" key="3">
    <source>
        <dbReference type="ARBA" id="ARBA00022475"/>
    </source>
</evidence>
<reference evidence="11 12" key="1">
    <citation type="submission" date="2020-04" db="EMBL/GenBank/DDBJ databases">
        <title>Description of novel Gluconacetobacter.</title>
        <authorList>
            <person name="Sombolestani A."/>
        </authorList>
    </citation>
    <scope>NUCLEOTIDE SEQUENCE [LARGE SCALE GENOMIC DNA]</scope>
    <source>
        <strain evidence="11 12">LMG 27724</strain>
    </source>
</reference>
<feature type="transmembrane region" description="Helical" evidence="7">
    <location>
        <begin position="288"/>
        <end position="310"/>
    </location>
</feature>
<keyword evidence="4 7" id="KW-0812">Transmembrane</keyword>
<feature type="transmembrane region" description="Helical" evidence="7">
    <location>
        <begin position="203"/>
        <end position="222"/>
    </location>
</feature>
<feature type="transmembrane region" description="Helical" evidence="7">
    <location>
        <begin position="387"/>
        <end position="413"/>
    </location>
</feature>
<feature type="transmembrane region" description="Helical" evidence="7">
    <location>
        <begin position="259"/>
        <end position="281"/>
    </location>
</feature>
<dbReference type="GO" id="GO:0005337">
    <property type="term" value="F:nucleoside transmembrane transporter activity"/>
    <property type="evidence" value="ECO:0007669"/>
    <property type="project" value="InterPro"/>
</dbReference>
<feature type="transmembrane region" description="Helical" evidence="7">
    <location>
        <begin position="174"/>
        <end position="196"/>
    </location>
</feature>
<feature type="transmembrane region" description="Helical" evidence="7">
    <location>
        <begin position="129"/>
        <end position="154"/>
    </location>
</feature>
<evidence type="ECO:0000256" key="7">
    <source>
        <dbReference type="SAM" id="Phobius"/>
    </source>
</evidence>
<evidence type="ECO:0000313" key="12">
    <source>
        <dbReference type="Proteomes" id="UP000577891"/>
    </source>
</evidence>